<sequence length="34" mass="4065">MVHRRCTLSQVSRHIQLAGCKYMYHQQLKSSTWS</sequence>
<name>V9ES76_PHYNI</name>
<organism evidence="1 2">
    <name type="scientific">Phytophthora nicotianae P1569</name>
    <dbReference type="NCBI Taxonomy" id="1317065"/>
    <lineage>
        <taxon>Eukaryota</taxon>
        <taxon>Sar</taxon>
        <taxon>Stramenopiles</taxon>
        <taxon>Oomycota</taxon>
        <taxon>Peronosporomycetes</taxon>
        <taxon>Peronosporales</taxon>
        <taxon>Peronosporaceae</taxon>
        <taxon>Phytophthora</taxon>
    </lineage>
</organism>
<reference evidence="1 2" key="1">
    <citation type="submission" date="2013-11" db="EMBL/GenBank/DDBJ databases">
        <title>The Genome Sequence of Phytophthora parasitica P1569.</title>
        <authorList>
            <consortium name="The Broad Institute Genomics Platform"/>
            <person name="Russ C."/>
            <person name="Tyler B."/>
            <person name="Panabieres F."/>
            <person name="Shan W."/>
            <person name="Tripathy S."/>
            <person name="Grunwald N."/>
            <person name="Machado M."/>
            <person name="Johnson C.S."/>
            <person name="Arredondo F."/>
            <person name="Hong C."/>
            <person name="Coffey M."/>
            <person name="Young S.K."/>
            <person name="Zeng Q."/>
            <person name="Gargeya S."/>
            <person name="Fitzgerald M."/>
            <person name="Abouelleil A."/>
            <person name="Alvarado L."/>
            <person name="Chapman S.B."/>
            <person name="Gainer-Dewar J."/>
            <person name="Goldberg J."/>
            <person name="Griggs A."/>
            <person name="Gujja S."/>
            <person name="Hansen M."/>
            <person name="Howarth C."/>
            <person name="Imamovic A."/>
            <person name="Ireland A."/>
            <person name="Larimer J."/>
            <person name="McCowan C."/>
            <person name="Murphy C."/>
            <person name="Pearson M."/>
            <person name="Poon T.W."/>
            <person name="Priest M."/>
            <person name="Roberts A."/>
            <person name="Saif S."/>
            <person name="Shea T."/>
            <person name="Sykes S."/>
            <person name="Wortman J."/>
            <person name="Nusbaum C."/>
            <person name="Birren B."/>
        </authorList>
    </citation>
    <scope>NUCLEOTIDE SEQUENCE [LARGE SCALE GENOMIC DNA]</scope>
    <source>
        <strain evidence="1 2">P1569</strain>
    </source>
</reference>
<dbReference type="HOGENOM" id="CLU_3379807_0_0_1"/>
<dbReference type="EMBL" id="ANIZ01002231">
    <property type="protein sequence ID" value="ETI41711.1"/>
    <property type="molecule type" value="Genomic_DNA"/>
</dbReference>
<evidence type="ECO:0000313" key="1">
    <source>
        <dbReference type="EMBL" id="ETI41711.1"/>
    </source>
</evidence>
<dbReference type="Proteomes" id="UP000018721">
    <property type="component" value="Unassembled WGS sequence"/>
</dbReference>
<protein>
    <submittedName>
        <fullName evidence="1">Uncharacterized protein</fullName>
    </submittedName>
</protein>
<dbReference type="AlphaFoldDB" id="V9ES76"/>
<evidence type="ECO:0000313" key="2">
    <source>
        <dbReference type="Proteomes" id="UP000018721"/>
    </source>
</evidence>
<keyword evidence="2" id="KW-1185">Reference proteome</keyword>
<gene>
    <name evidence="1" type="ORF">F443_13074</name>
</gene>
<accession>V9ES76</accession>
<comment type="caution">
    <text evidence="1">The sequence shown here is derived from an EMBL/GenBank/DDBJ whole genome shotgun (WGS) entry which is preliminary data.</text>
</comment>
<feature type="non-terminal residue" evidence="1">
    <location>
        <position position="34"/>
    </location>
</feature>
<proteinExistence type="predicted"/>